<gene>
    <name evidence="1" type="ORF">AS203_05280</name>
</gene>
<accession>A0A0S2KKD2</accession>
<dbReference type="Proteomes" id="UP000056252">
    <property type="component" value="Chromosome"/>
</dbReference>
<dbReference type="STRING" id="76123.AS203_05280"/>
<dbReference type="RefSeq" id="WP_036888518.1">
    <property type="nucleotide sequence ID" value="NZ_CP013195.1"/>
</dbReference>
<reference evidence="2" key="1">
    <citation type="submission" date="2015-11" db="EMBL/GenBank/DDBJ databases">
        <authorList>
            <person name="Holder M.E."/>
            <person name="Ajami N.J."/>
            <person name="Petrosino J.F."/>
        </authorList>
    </citation>
    <scope>NUCLEOTIDE SEQUENCE [LARGE SCALE GENOMIC DNA]</scope>
    <source>
        <strain evidence="2">F0113</strain>
    </source>
</reference>
<dbReference type="KEGG" id="peo:AS203_05280"/>
<dbReference type="OrthoDB" id="1079741at2"/>
<dbReference type="SUPFAM" id="SSF63829">
    <property type="entry name" value="Calcium-dependent phosphotriesterase"/>
    <property type="match status" value="1"/>
</dbReference>
<sequence length="89" mass="9651">MSNAAIVAVNAYILQNDGKWHKATTDNTAATIPAYRVYFAAFSPSGDILSTVFGGTVRYYDLNGHYIGTTLDGQPTGIYIDNGKKVMKK</sequence>
<evidence type="ECO:0000313" key="1">
    <source>
        <dbReference type="EMBL" id="ALO48563.1"/>
    </source>
</evidence>
<evidence type="ECO:0000313" key="2">
    <source>
        <dbReference type="Proteomes" id="UP000056252"/>
    </source>
</evidence>
<organism evidence="1 2">
    <name type="scientific">Hoylesella enoeca</name>
    <dbReference type="NCBI Taxonomy" id="76123"/>
    <lineage>
        <taxon>Bacteria</taxon>
        <taxon>Pseudomonadati</taxon>
        <taxon>Bacteroidota</taxon>
        <taxon>Bacteroidia</taxon>
        <taxon>Bacteroidales</taxon>
        <taxon>Prevotellaceae</taxon>
        <taxon>Hoylesella</taxon>
    </lineage>
</organism>
<protein>
    <submittedName>
        <fullName evidence="1">Uncharacterized protein</fullName>
    </submittedName>
</protein>
<name>A0A0S2KKD2_9BACT</name>
<dbReference type="AlphaFoldDB" id="A0A0S2KKD2"/>
<dbReference type="EMBL" id="CP013195">
    <property type="protein sequence ID" value="ALO48563.1"/>
    <property type="molecule type" value="Genomic_DNA"/>
</dbReference>
<proteinExistence type="predicted"/>
<keyword evidence="2" id="KW-1185">Reference proteome</keyword>